<reference evidence="4" key="1">
    <citation type="journal article" date="2011" name="Genome Res.">
        <title>Phylogeny-wide analysis of social amoeba genomes highlights ancient origins for complex intercellular communication.</title>
        <authorList>
            <person name="Heidel A.J."/>
            <person name="Lawal H.M."/>
            <person name="Felder M."/>
            <person name="Schilde C."/>
            <person name="Helps N.R."/>
            <person name="Tunggal B."/>
            <person name="Rivero F."/>
            <person name="John U."/>
            <person name="Schleicher M."/>
            <person name="Eichinger L."/>
            <person name="Platzer M."/>
            <person name="Noegel A.A."/>
            <person name="Schaap P."/>
            <person name="Gloeckner G."/>
        </authorList>
    </citation>
    <scope>NUCLEOTIDE SEQUENCE [LARGE SCALE GENOMIC DNA]</scope>
    <source>
        <strain evidence="4">SH3</strain>
    </source>
</reference>
<dbReference type="Proteomes" id="UP000007797">
    <property type="component" value="Unassembled WGS sequence"/>
</dbReference>
<protein>
    <recommendedName>
        <fullName evidence="5">3',5'-cyclic-nucleotide phosphodiesterase</fullName>
    </recommendedName>
</protein>
<feature type="chain" id="PRO_5003313336" description="3',5'-cyclic-nucleotide phosphodiesterase" evidence="2">
    <location>
        <begin position="24"/>
        <end position="414"/>
    </location>
</feature>
<dbReference type="Gene3D" id="3.60.15.10">
    <property type="entry name" value="Ribonuclease Z/Hydroxyacylglutathione hydrolase-like"/>
    <property type="match status" value="1"/>
</dbReference>
<dbReference type="Pfam" id="PF02112">
    <property type="entry name" value="PDEase_II"/>
    <property type="match status" value="1"/>
</dbReference>
<dbReference type="PIRSF" id="PIRSF000962">
    <property type="entry name" value="Cyc_nuc_PDEase"/>
    <property type="match status" value="1"/>
</dbReference>
<proteinExistence type="inferred from homology"/>
<sequence length="414" mass="45542">MYIKSLFLLAIVVFSGIVIPALGDAEGLDFDFFGGGPSSYDSYSLSRSCRNKNFITLPLGTAGGLDESNLSAFLLARKDNNVFVALDAGNIWSGISKYISARNLASIFDIQYPAYAKTTDQKAAWFLRNHIAGYMAGHSHLDHLEGLIENSAEDALSYTHLNYGITDGILSMIQPYLAPNTTAGVLRRKPILGLNSTLQAIDIHLFNNIIWPDLALYGRYSYNVLTNASTQNFAAASGWNVNANIAGTIFANMDVSTFETCHNDIFSTAFLFTDQITGEQFVFFSDTGIPSGTYNCDWKQRIHNVWAQVKIDKLRAVYLEVSFPNSTPDASMFGHVRPKDVLALLDDLVDLSVQTTPFTESLSHVKLIVQHIKPYANAATFTIPVSKVIENELKAGNTHNIQVVIPEQGVPICF</sequence>
<evidence type="ECO:0008006" key="5">
    <source>
        <dbReference type="Google" id="ProtNLM"/>
    </source>
</evidence>
<dbReference type="GO" id="GO:0047555">
    <property type="term" value="F:3',5'-cyclic-GMP phosphodiesterase activity"/>
    <property type="evidence" value="ECO:0007669"/>
    <property type="project" value="TreeGrafter"/>
</dbReference>
<comment type="similarity">
    <text evidence="1">Belongs to the cyclic nucleotide phosphodiesterase class-II family.</text>
</comment>
<dbReference type="EMBL" id="GL883010">
    <property type="protein sequence ID" value="EGG21524.1"/>
    <property type="molecule type" value="Genomic_DNA"/>
</dbReference>
<evidence type="ECO:0000256" key="1">
    <source>
        <dbReference type="PIRNR" id="PIRNR000962"/>
    </source>
</evidence>
<dbReference type="PANTHER" id="PTHR28283">
    <property type="entry name" value="3',5'-CYCLIC-NUCLEOTIDE PHOSPHODIESTERASE 1"/>
    <property type="match status" value="1"/>
</dbReference>
<dbReference type="InterPro" id="IPR036866">
    <property type="entry name" value="RibonucZ/Hydroxyglut_hydro"/>
</dbReference>
<dbReference type="OrthoDB" id="258495at2759"/>
<dbReference type="GO" id="GO:0006198">
    <property type="term" value="P:cAMP catabolic process"/>
    <property type="evidence" value="ECO:0007669"/>
    <property type="project" value="UniProtKB-UniRule"/>
</dbReference>
<dbReference type="CDD" id="cd07735">
    <property type="entry name" value="class_II_PDE_MBL-fold"/>
    <property type="match status" value="1"/>
</dbReference>
<accession>F4PSJ4</accession>
<dbReference type="STRING" id="1054147.F4PSJ4"/>
<name>F4PSJ4_CACFS</name>
<keyword evidence="2" id="KW-0732">Signal</keyword>
<feature type="signal peptide" evidence="2">
    <location>
        <begin position="1"/>
        <end position="23"/>
    </location>
</feature>
<dbReference type="PANTHER" id="PTHR28283:SF1">
    <property type="entry name" value="3',5'-CYCLIC-NUCLEOTIDE PHOSPHODIESTERASE 1"/>
    <property type="match status" value="1"/>
</dbReference>
<evidence type="ECO:0000313" key="4">
    <source>
        <dbReference type="Proteomes" id="UP000007797"/>
    </source>
</evidence>
<dbReference type="KEGG" id="dfa:DFA_01410"/>
<dbReference type="OMA" id="AGNTHNI"/>
<dbReference type="RefSeq" id="XP_004359374.1">
    <property type="nucleotide sequence ID" value="XM_004359317.1"/>
</dbReference>
<evidence type="ECO:0000313" key="3">
    <source>
        <dbReference type="EMBL" id="EGG21524.1"/>
    </source>
</evidence>
<gene>
    <name evidence="3" type="ORF">DFA_01410</name>
</gene>
<dbReference type="GO" id="GO:1902660">
    <property type="term" value="P:negative regulation of glucose mediated signaling pathway"/>
    <property type="evidence" value="ECO:0007669"/>
    <property type="project" value="TreeGrafter"/>
</dbReference>
<keyword evidence="1" id="KW-0378">Hydrolase</keyword>
<dbReference type="InterPro" id="IPR000396">
    <property type="entry name" value="Pdiesterase2"/>
</dbReference>
<dbReference type="GeneID" id="14873376"/>
<dbReference type="AlphaFoldDB" id="F4PSJ4"/>
<dbReference type="GO" id="GO:0004115">
    <property type="term" value="F:3',5'-cyclic-AMP phosphodiesterase activity"/>
    <property type="evidence" value="ECO:0007669"/>
    <property type="project" value="UniProtKB-UniRule"/>
</dbReference>
<evidence type="ECO:0000256" key="2">
    <source>
        <dbReference type="SAM" id="SignalP"/>
    </source>
</evidence>
<dbReference type="PRINTS" id="PR00388">
    <property type="entry name" value="PDIESTERASE2"/>
</dbReference>
<keyword evidence="1" id="KW-0114">cAMP</keyword>
<keyword evidence="4" id="KW-1185">Reference proteome</keyword>
<organism evidence="3 4">
    <name type="scientific">Cavenderia fasciculata</name>
    <name type="common">Slime mold</name>
    <name type="synonym">Dictyostelium fasciculatum</name>
    <dbReference type="NCBI Taxonomy" id="261658"/>
    <lineage>
        <taxon>Eukaryota</taxon>
        <taxon>Amoebozoa</taxon>
        <taxon>Evosea</taxon>
        <taxon>Eumycetozoa</taxon>
        <taxon>Dictyostelia</taxon>
        <taxon>Acytosteliales</taxon>
        <taxon>Cavenderiaceae</taxon>
        <taxon>Cavenderia</taxon>
    </lineage>
</organism>